<accession>A0A916ZLU3</accession>
<dbReference type="AlphaFoldDB" id="A0A916ZLU3"/>
<dbReference type="Pfam" id="PF22422">
    <property type="entry name" value="MGH1-like_GH"/>
    <property type="match status" value="1"/>
</dbReference>
<organism evidence="5 6">
    <name type="scientific">Aureimonas endophytica</name>
    <dbReference type="NCBI Taxonomy" id="2027858"/>
    <lineage>
        <taxon>Bacteria</taxon>
        <taxon>Pseudomonadati</taxon>
        <taxon>Pseudomonadota</taxon>
        <taxon>Alphaproteobacteria</taxon>
        <taxon>Hyphomicrobiales</taxon>
        <taxon>Aurantimonadaceae</taxon>
        <taxon>Aureimonas</taxon>
    </lineage>
</organism>
<dbReference type="GO" id="GO:0006487">
    <property type="term" value="P:protein N-linked glycosylation"/>
    <property type="evidence" value="ECO:0007669"/>
    <property type="project" value="TreeGrafter"/>
</dbReference>
<dbReference type="Proteomes" id="UP000644699">
    <property type="component" value="Unassembled WGS sequence"/>
</dbReference>
<comment type="caution">
    <text evidence="5">The sequence shown here is derived from an EMBL/GenBank/DDBJ whole genome shotgun (WGS) entry which is preliminary data.</text>
</comment>
<dbReference type="GO" id="GO:0009311">
    <property type="term" value="P:oligosaccharide metabolic process"/>
    <property type="evidence" value="ECO:0007669"/>
    <property type="project" value="InterPro"/>
</dbReference>
<dbReference type="InterPro" id="IPR004888">
    <property type="entry name" value="Glycoside_hydrolase_63"/>
</dbReference>
<dbReference type="InterPro" id="IPR054491">
    <property type="entry name" value="MGH1-like_GH"/>
</dbReference>
<name>A0A916ZLU3_9HYPH</name>
<keyword evidence="2" id="KW-0378">Hydrolase</keyword>
<gene>
    <name evidence="5" type="ORF">GCM10011390_23690</name>
</gene>
<dbReference type="SUPFAM" id="SSF48208">
    <property type="entry name" value="Six-hairpin glycosidases"/>
    <property type="match status" value="1"/>
</dbReference>
<keyword evidence="6" id="KW-1185">Reference proteome</keyword>
<evidence type="ECO:0000256" key="1">
    <source>
        <dbReference type="ARBA" id="ARBA00010833"/>
    </source>
</evidence>
<dbReference type="EMBL" id="BMIQ01000003">
    <property type="protein sequence ID" value="GGE04016.1"/>
    <property type="molecule type" value="Genomic_DNA"/>
</dbReference>
<keyword evidence="3" id="KW-0326">Glycosidase</keyword>
<proteinExistence type="inferred from homology"/>
<dbReference type="PANTHER" id="PTHR10412">
    <property type="entry name" value="MANNOSYL-OLIGOSACCHARIDE GLUCOSIDASE"/>
    <property type="match status" value="1"/>
</dbReference>
<evidence type="ECO:0000256" key="3">
    <source>
        <dbReference type="ARBA" id="ARBA00023295"/>
    </source>
</evidence>
<comment type="similarity">
    <text evidence="1">Belongs to the glycosyl hydrolase 63 family.</text>
</comment>
<dbReference type="InterPro" id="IPR008928">
    <property type="entry name" value="6-hairpin_glycosidase_sf"/>
</dbReference>
<dbReference type="Gene3D" id="1.50.10.10">
    <property type="match status" value="1"/>
</dbReference>
<protein>
    <recommendedName>
        <fullName evidence="4">Mannosylglycerate hydrolase MGH1-like glycoside hydrolase domain-containing protein</fullName>
    </recommendedName>
</protein>
<dbReference type="InterPro" id="IPR012341">
    <property type="entry name" value="6hp_glycosidase-like_sf"/>
</dbReference>
<feature type="domain" description="Mannosylglycerate hydrolase MGH1-like glycoside hydrolase" evidence="4">
    <location>
        <begin position="265"/>
        <end position="588"/>
    </location>
</feature>
<evidence type="ECO:0000313" key="5">
    <source>
        <dbReference type="EMBL" id="GGE04016.1"/>
    </source>
</evidence>
<evidence type="ECO:0000256" key="2">
    <source>
        <dbReference type="ARBA" id="ARBA00022801"/>
    </source>
</evidence>
<dbReference type="PANTHER" id="PTHR10412:SF11">
    <property type="entry name" value="MANNOSYL-OLIGOSACCHARIDE GLUCOSIDASE"/>
    <property type="match status" value="1"/>
</dbReference>
<dbReference type="RefSeq" id="WP_188908665.1">
    <property type="nucleotide sequence ID" value="NZ_BMIQ01000003.1"/>
</dbReference>
<evidence type="ECO:0000313" key="6">
    <source>
        <dbReference type="Proteomes" id="UP000644699"/>
    </source>
</evidence>
<dbReference type="GO" id="GO:0004573">
    <property type="term" value="F:Glc3Man9GlcNAc2 oligosaccharide glucosidase activity"/>
    <property type="evidence" value="ECO:0007669"/>
    <property type="project" value="InterPro"/>
</dbReference>
<evidence type="ECO:0000259" key="4">
    <source>
        <dbReference type="Pfam" id="PF22422"/>
    </source>
</evidence>
<reference evidence="5" key="1">
    <citation type="journal article" date="2014" name="Int. J. Syst. Evol. Microbiol.">
        <title>Complete genome sequence of Corynebacterium casei LMG S-19264T (=DSM 44701T), isolated from a smear-ripened cheese.</title>
        <authorList>
            <consortium name="US DOE Joint Genome Institute (JGI-PGF)"/>
            <person name="Walter F."/>
            <person name="Albersmeier A."/>
            <person name="Kalinowski J."/>
            <person name="Ruckert C."/>
        </authorList>
    </citation>
    <scope>NUCLEOTIDE SEQUENCE</scope>
    <source>
        <strain evidence="5">CGMCC 1.15367</strain>
    </source>
</reference>
<sequence length="744" mass="80674">MLLDKNVPLASAWNTWSDRPAEMVFLPLGVRIAPVLYSAKAKHATTICPPSEIRFGQHDLGGGRIEFETVHADTRLAFACERPEAFVLRGGWERREAGEWGLRYWVVLCMSAEDGATIRYNAAAGAAVVEVGGRFVALASADAPALVTGHDSVADLVADMDANGYFDKSSRSEAAKTLALRFNLEMMPNQRFAAAVADSRELAVAKARAALAAPPATEAAPLQAGRFAGALDAVRDVLGWNTVYDRAGRRVTTAASRIWNLGDAVWYNDQCFAALMAGMLDPALGRRNFSVAMGSATPQGNIACLVNPKDAWVDRSQAPHGAFIAWTMYLRSRDRSFLAEMFDPLARNQLWWREARDPDGRGLVSCGTSDVGDAMYKGTAFGARNETGMDNSPTHDEAVYDPASRSLSTFDVGLNSALALDAEMLGLIADELGRKTEAARFAALGQDTRTRIRTELWDETRGLFANRQRGGGFVRSVSPTSFFPLLCGAADAAQARRLLDHLADPAMFGGALPLPNVARVDPAYGEQIYWRGRIWPNVNFLVWQGLRRYGFEAEAADLAAKSFALFRQSWDERRLCGENYGAETGEIDDRPGNDPFYIWGAMLPLMAVAQVMDISPWNGWELVNDGVPARLGPVESPVGPVTATVDGGLLTLSTEAGLLFATGARGRLRRVLVERSIVSVTLADSQEAGALFRLGPEPSSRFIAARLAGREIETRIENDCRIVDLAGIAAGSRLDWHLAPEAAS</sequence>
<reference evidence="5" key="2">
    <citation type="submission" date="2020-09" db="EMBL/GenBank/DDBJ databases">
        <authorList>
            <person name="Sun Q."/>
            <person name="Zhou Y."/>
        </authorList>
    </citation>
    <scope>NUCLEOTIDE SEQUENCE</scope>
    <source>
        <strain evidence="5">CGMCC 1.15367</strain>
    </source>
</reference>